<gene>
    <name evidence="4" type="primary">fbpC_2</name>
    <name evidence="4" type="ORF">SAMEA3906487_03191</name>
</gene>
<comment type="similarity">
    <text evidence="1">Belongs to the ABC transporter superfamily.</text>
</comment>
<dbReference type="PANTHER" id="PTHR42788">
    <property type="entry name" value="TAURINE IMPORT ATP-BINDING PROTEIN-RELATED"/>
    <property type="match status" value="1"/>
</dbReference>
<dbReference type="InterPro" id="IPR027417">
    <property type="entry name" value="P-loop_NTPase"/>
</dbReference>
<keyword evidence="5" id="KW-1185">Reference proteome</keyword>
<feature type="domain" description="ABC transporter" evidence="3">
    <location>
        <begin position="24"/>
        <end position="78"/>
    </location>
</feature>
<dbReference type="GO" id="GO:0016887">
    <property type="term" value="F:ATP hydrolysis activity"/>
    <property type="evidence" value="ECO:0007669"/>
    <property type="project" value="InterPro"/>
</dbReference>
<keyword evidence="4" id="KW-0067">ATP-binding</keyword>
<accession>A0A157SQ73</accession>
<dbReference type="Pfam" id="PF00005">
    <property type="entry name" value="ABC_tran"/>
    <property type="match status" value="1"/>
</dbReference>
<evidence type="ECO:0000256" key="2">
    <source>
        <dbReference type="ARBA" id="ARBA00022448"/>
    </source>
</evidence>
<proteinExistence type="inferred from homology"/>
<dbReference type="EMBL" id="LT546645">
    <property type="protein sequence ID" value="SAI72441.1"/>
    <property type="molecule type" value="Genomic_DNA"/>
</dbReference>
<keyword evidence="2" id="KW-0813">Transport</keyword>
<protein>
    <submittedName>
        <fullName evidence="4">ABC transporter ATP-binding protein</fullName>
        <ecNumber evidence="4">3.6.3.30</ecNumber>
    </submittedName>
</protein>
<keyword evidence="4" id="KW-0547">Nucleotide-binding</keyword>
<dbReference type="STRING" id="123899.SAMEA3906487_03191"/>
<dbReference type="InterPro" id="IPR050166">
    <property type="entry name" value="ABC_transporter_ATP-bind"/>
</dbReference>
<dbReference type="Proteomes" id="UP000076825">
    <property type="component" value="Chromosome 1"/>
</dbReference>
<dbReference type="PATRIC" id="fig|123899.6.peg.3186"/>
<reference evidence="4 5" key="1">
    <citation type="submission" date="2016-04" db="EMBL/GenBank/DDBJ databases">
        <authorList>
            <consortium name="Pathogen Informatics"/>
        </authorList>
    </citation>
    <scope>NUCLEOTIDE SEQUENCE [LARGE SCALE GENOMIC DNA]</scope>
    <source>
        <strain evidence="4 5">H044680328</strain>
    </source>
</reference>
<dbReference type="SUPFAM" id="SSF52540">
    <property type="entry name" value="P-loop containing nucleoside triphosphate hydrolases"/>
    <property type="match status" value="1"/>
</dbReference>
<evidence type="ECO:0000313" key="4">
    <source>
        <dbReference type="EMBL" id="SAI72441.1"/>
    </source>
</evidence>
<organism evidence="4 5">
    <name type="scientific">Bordetella trematum</name>
    <dbReference type="NCBI Taxonomy" id="123899"/>
    <lineage>
        <taxon>Bacteria</taxon>
        <taxon>Pseudomonadati</taxon>
        <taxon>Pseudomonadota</taxon>
        <taxon>Betaproteobacteria</taxon>
        <taxon>Burkholderiales</taxon>
        <taxon>Alcaligenaceae</taxon>
        <taxon>Bordetella</taxon>
    </lineage>
</organism>
<evidence type="ECO:0000259" key="3">
    <source>
        <dbReference type="Pfam" id="PF00005"/>
    </source>
</evidence>
<name>A0A157SQ73_9BORD</name>
<evidence type="ECO:0000313" key="5">
    <source>
        <dbReference type="Proteomes" id="UP000076825"/>
    </source>
</evidence>
<keyword evidence="4" id="KW-0378">Hydrolase</keyword>
<dbReference type="PANTHER" id="PTHR42788:SF13">
    <property type="entry name" value="ALIPHATIC SULFONATES IMPORT ATP-BINDING PROTEIN SSUB"/>
    <property type="match status" value="1"/>
</dbReference>
<dbReference type="InterPro" id="IPR003439">
    <property type="entry name" value="ABC_transporter-like_ATP-bd"/>
</dbReference>
<dbReference type="EC" id="3.6.3.30" evidence="4"/>
<dbReference type="AlphaFoldDB" id="A0A157SQ73"/>
<dbReference type="Gene3D" id="3.40.50.300">
    <property type="entry name" value="P-loop containing nucleotide triphosphate hydrolases"/>
    <property type="match status" value="1"/>
</dbReference>
<evidence type="ECO:0000256" key="1">
    <source>
        <dbReference type="ARBA" id="ARBA00005417"/>
    </source>
</evidence>
<dbReference type="KEGG" id="btrm:SAMEA390648703191"/>
<sequence>MPKLLELAHLALAYDTPQGLKSVVKDLSLTLPAGQIGCLLGESGCGKTTVLRAIAGFEPLRAGSISLGGVSCLRNPNKSRPKSAMSA</sequence>
<dbReference type="GO" id="GO:0005524">
    <property type="term" value="F:ATP binding"/>
    <property type="evidence" value="ECO:0007669"/>
    <property type="project" value="UniProtKB-KW"/>
</dbReference>